<dbReference type="EMBL" id="SNYL01000010">
    <property type="protein sequence ID" value="TDQ41910.1"/>
    <property type="molecule type" value="Genomic_DNA"/>
</dbReference>
<dbReference type="GO" id="GO:0005886">
    <property type="term" value="C:plasma membrane"/>
    <property type="evidence" value="ECO:0007669"/>
    <property type="project" value="UniProtKB-SubCell"/>
</dbReference>
<protein>
    <submittedName>
        <fullName evidence="4">Trk K+ transport system NAD-binding subunit</fullName>
    </submittedName>
</protein>
<keyword evidence="2" id="KW-0812">Transmembrane</keyword>
<dbReference type="PROSITE" id="PS51201">
    <property type="entry name" value="RCK_N"/>
    <property type="match status" value="2"/>
</dbReference>
<feature type="transmembrane region" description="Helical" evidence="2">
    <location>
        <begin position="21"/>
        <end position="41"/>
    </location>
</feature>
<dbReference type="InterPro" id="IPR050721">
    <property type="entry name" value="Trk_Ktr_HKT_K-transport"/>
</dbReference>
<feature type="domain" description="RCK N-terminal" evidence="3">
    <location>
        <begin position="293"/>
        <end position="409"/>
    </location>
</feature>
<evidence type="ECO:0000313" key="5">
    <source>
        <dbReference type="Proteomes" id="UP000295510"/>
    </source>
</evidence>
<name>A0A4R6U5Z0_9BURK</name>
<sequence length="571" mass="63443">MTRHEEISTFFLVLRRVRKTLIALIVIYAVAVLGLTLAPGLPGEDGQPTRLSFFHAFYFISYTATTIGFGEIPAEFSEQQRLWVLVCIYLSVIGWALFIGSLLQLLQDTNLQNAIRVRRFALEVRKLHEPFYIVCGYGETGRLLCAALDRMGFRVVVLEIRAQRLADIELQSYSADMPHLATDAGNPQVLRMAGLTQRHCKGLIALTNDDACNLAAAMTGRLLAPRLPVLARAEKPETVDNMASFDTRHIINPFEKFSSYLALAMHAPAAYHLLIWLTGLSGTTVSRHRDPPRGPWVLLGFGRFGRSLAQRMAQEGLPVAVIDLHEAPQEPLDGVRWIQGDGTGASALRRAGIEQAVGIIAATANDVNNLSAAVTARQLNPHVFVIVRQNEHTNQPLFKSLRADITMVPSEIIAQECLAILTTPMLAPFLQRLESEGEPWCEQVLERLTARFDGQTPHVWSVRISEAETPALLRHLQAGEIIRLGDVLRQPSRRSEPLDCEALQIDQREGERLMMPGPEVVLAPGDELLLAGRRSAQSALALTVNNEHALNYVLTGRDLPGSWVWRWLSRQ</sequence>
<dbReference type="InterPro" id="IPR036291">
    <property type="entry name" value="NAD(P)-bd_dom_sf"/>
</dbReference>
<dbReference type="InterPro" id="IPR003148">
    <property type="entry name" value="RCK_N"/>
</dbReference>
<dbReference type="PANTHER" id="PTHR43833:SF9">
    <property type="entry name" value="POTASSIUM CHANNEL PROTEIN YUGO-RELATED"/>
    <property type="match status" value="1"/>
</dbReference>
<feature type="transmembrane region" description="Helical" evidence="2">
    <location>
        <begin position="53"/>
        <end position="70"/>
    </location>
</feature>
<dbReference type="Gene3D" id="3.40.50.720">
    <property type="entry name" value="NAD(P)-binding Rossmann-like Domain"/>
    <property type="match status" value="2"/>
</dbReference>
<feature type="domain" description="RCK N-terminal" evidence="3">
    <location>
        <begin position="129"/>
        <end position="251"/>
    </location>
</feature>
<evidence type="ECO:0000256" key="1">
    <source>
        <dbReference type="ARBA" id="ARBA00004651"/>
    </source>
</evidence>
<comment type="caution">
    <text evidence="4">The sequence shown here is derived from an EMBL/GenBank/DDBJ whole genome shotgun (WGS) entry which is preliminary data.</text>
</comment>
<keyword evidence="2" id="KW-1133">Transmembrane helix</keyword>
<accession>A0A4R6U5Z0</accession>
<comment type="subcellular location">
    <subcellularLocation>
        <location evidence="1">Cell membrane</location>
        <topology evidence="1">Multi-pass membrane protein</topology>
    </subcellularLocation>
</comment>
<dbReference type="OrthoDB" id="9781411at2"/>
<evidence type="ECO:0000256" key="2">
    <source>
        <dbReference type="SAM" id="Phobius"/>
    </source>
</evidence>
<dbReference type="AlphaFoldDB" id="A0A4R6U5Z0"/>
<keyword evidence="5" id="KW-1185">Reference proteome</keyword>
<organism evidence="4 5">
    <name type="scientific">Tepidicella xavieri</name>
    <dbReference type="NCBI Taxonomy" id="360241"/>
    <lineage>
        <taxon>Bacteria</taxon>
        <taxon>Pseudomonadati</taxon>
        <taxon>Pseudomonadota</taxon>
        <taxon>Betaproteobacteria</taxon>
        <taxon>Burkholderiales</taxon>
        <taxon>Tepidicella</taxon>
    </lineage>
</organism>
<reference evidence="4 5" key="1">
    <citation type="submission" date="2019-03" db="EMBL/GenBank/DDBJ databases">
        <title>Genomic Encyclopedia of Type Strains, Phase IV (KMG-IV): sequencing the most valuable type-strain genomes for metagenomic binning, comparative biology and taxonomic classification.</title>
        <authorList>
            <person name="Goeker M."/>
        </authorList>
    </citation>
    <scope>NUCLEOTIDE SEQUENCE [LARGE SCALE GENOMIC DNA]</scope>
    <source>
        <strain evidence="4 5">DSM 19605</strain>
    </source>
</reference>
<proteinExistence type="predicted"/>
<dbReference type="Proteomes" id="UP000295510">
    <property type="component" value="Unassembled WGS sequence"/>
</dbReference>
<evidence type="ECO:0000313" key="4">
    <source>
        <dbReference type="EMBL" id="TDQ41910.1"/>
    </source>
</evidence>
<dbReference type="Pfam" id="PF02254">
    <property type="entry name" value="TrkA_N"/>
    <property type="match status" value="2"/>
</dbReference>
<gene>
    <name evidence="4" type="ORF">DFR43_11066</name>
</gene>
<dbReference type="SUPFAM" id="SSF81324">
    <property type="entry name" value="Voltage-gated potassium channels"/>
    <property type="match status" value="1"/>
</dbReference>
<dbReference type="InterPro" id="IPR013099">
    <property type="entry name" value="K_chnl_dom"/>
</dbReference>
<evidence type="ECO:0000259" key="3">
    <source>
        <dbReference type="PROSITE" id="PS51201"/>
    </source>
</evidence>
<keyword evidence="2" id="KW-0472">Membrane</keyword>
<dbReference type="PANTHER" id="PTHR43833">
    <property type="entry name" value="POTASSIUM CHANNEL PROTEIN 2-RELATED-RELATED"/>
    <property type="match status" value="1"/>
</dbReference>
<dbReference type="SUPFAM" id="SSF51735">
    <property type="entry name" value="NAD(P)-binding Rossmann-fold domains"/>
    <property type="match status" value="2"/>
</dbReference>
<dbReference type="RefSeq" id="WP_133597984.1">
    <property type="nucleotide sequence ID" value="NZ_SNYL01000010.1"/>
</dbReference>
<feature type="transmembrane region" description="Helical" evidence="2">
    <location>
        <begin position="82"/>
        <end position="106"/>
    </location>
</feature>
<dbReference type="GO" id="GO:0006813">
    <property type="term" value="P:potassium ion transport"/>
    <property type="evidence" value="ECO:0007669"/>
    <property type="project" value="InterPro"/>
</dbReference>
<dbReference type="Pfam" id="PF07885">
    <property type="entry name" value="Ion_trans_2"/>
    <property type="match status" value="1"/>
</dbReference>
<dbReference type="Gene3D" id="1.10.287.70">
    <property type="match status" value="1"/>
</dbReference>